<dbReference type="InterPro" id="IPR004390">
    <property type="entry name" value="SR_rcpt_FtsY"/>
</dbReference>
<dbReference type="PANTHER" id="PTHR43134:SF1">
    <property type="entry name" value="SIGNAL RECOGNITION PARTICLE RECEPTOR SUBUNIT ALPHA"/>
    <property type="match status" value="1"/>
</dbReference>
<feature type="binding site" evidence="9">
    <location>
        <begin position="448"/>
        <end position="455"/>
    </location>
    <ligand>
        <name>GTP</name>
        <dbReference type="ChEBI" id="CHEBI:37565"/>
    </ligand>
</feature>
<accession>A0A7Y0Y5D7</accession>
<feature type="domain" description="SRP54-type proteins GTP-binding" evidence="12">
    <location>
        <begin position="614"/>
        <end position="627"/>
    </location>
</feature>
<dbReference type="Pfam" id="PF00448">
    <property type="entry name" value="SRP54"/>
    <property type="match status" value="1"/>
</dbReference>
<dbReference type="EMBL" id="JABCUR010000016">
    <property type="protein sequence ID" value="NMW66077.1"/>
    <property type="molecule type" value="Genomic_DNA"/>
</dbReference>
<protein>
    <recommendedName>
        <fullName evidence="9">Signal recognition particle receptor FtsY</fullName>
        <shortName evidence="9">SRP receptor</shortName>
        <ecNumber evidence="9">3.6.5.4</ecNumber>
    </recommendedName>
</protein>
<comment type="caution">
    <text evidence="13">The sequence shown here is derived from an EMBL/GenBank/DDBJ whole genome shotgun (WGS) entry which is preliminary data.</text>
</comment>
<dbReference type="CDD" id="cd17874">
    <property type="entry name" value="FtsY"/>
    <property type="match status" value="1"/>
</dbReference>
<feature type="transmembrane region" description="Helical" evidence="11">
    <location>
        <begin position="30"/>
        <end position="50"/>
    </location>
</feature>
<gene>
    <name evidence="9 13" type="primary">ftsY</name>
    <name evidence="13" type="ORF">HHJ78_11350</name>
</gene>
<feature type="binding site" evidence="9">
    <location>
        <begin position="593"/>
        <end position="596"/>
    </location>
    <ligand>
        <name>GTP</name>
        <dbReference type="ChEBI" id="CHEBI:37565"/>
    </ligand>
</feature>
<dbReference type="InterPro" id="IPR027417">
    <property type="entry name" value="P-loop_NTPase"/>
</dbReference>
<evidence type="ECO:0000256" key="6">
    <source>
        <dbReference type="ARBA" id="ARBA00023136"/>
    </source>
</evidence>
<evidence type="ECO:0000256" key="9">
    <source>
        <dbReference type="HAMAP-Rule" id="MF_00920"/>
    </source>
</evidence>
<dbReference type="GO" id="GO:0006614">
    <property type="term" value="P:SRP-dependent cotranslational protein targeting to membrane"/>
    <property type="evidence" value="ECO:0007669"/>
    <property type="project" value="InterPro"/>
</dbReference>
<dbReference type="GO" id="GO:0005047">
    <property type="term" value="F:signal recognition particle binding"/>
    <property type="evidence" value="ECO:0007669"/>
    <property type="project" value="TreeGrafter"/>
</dbReference>
<dbReference type="AlphaFoldDB" id="A0A7Y0Y5D7"/>
<evidence type="ECO:0000256" key="4">
    <source>
        <dbReference type="ARBA" id="ARBA00022801"/>
    </source>
</evidence>
<evidence type="ECO:0000256" key="10">
    <source>
        <dbReference type="SAM" id="MobiDB-lite"/>
    </source>
</evidence>
<dbReference type="SMART" id="SM00382">
    <property type="entry name" value="AAA"/>
    <property type="match status" value="1"/>
</dbReference>
<dbReference type="InterPro" id="IPR042101">
    <property type="entry name" value="SRP54_N_sf"/>
</dbReference>
<dbReference type="SUPFAM" id="SSF52540">
    <property type="entry name" value="P-loop containing nucleoside triphosphate hydrolases"/>
    <property type="match status" value="1"/>
</dbReference>
<feature type="binding site" evidence="9">
    <location>
        <begin position="531"/>
        <end position="535"/>
    </location>
    <ligand>
        <name>GTP</name>
        <dbReference type="ChEBI" id="CHEBI:37565"/>
    </ligand>
</feature>
<evidence type="ECO:0000259" key="12">
    <source>
        <dbReference type="PROSITE" id="PS00300"/>
    </source>
</evidence>
<dbReference type="SUPFAM" id="SSF47364">
    <property type="entry name" value="Domain of the SRP/SRP receptor G-proteins"/>
    <property type="match status" value="1"/>
</dbReference>
<dbReference type="PANTHER" id="PTHR43134">
    <property type="entry name" value="SIGNAL RECOGNITION PARTICLE RECEPTOR SUBUNIT ALPHA"/>
    <property type="match status" value="1"/>
</dbReference>
<dbReference type="GO" id="GO:0005525">
    <property type="term" value="F:GTP binding"/>
    <property type="evidence" value="ECO:0007669"/>
    <property type="project" value="UniProtKB-UniRule"/>
</dbReference>
<dbReference type="Gene3D" id="1.20.120.140">
    <property type="entry name" value="Signal recognition particle SRP54, nucleotide-binding domain"/>
    <property type="match status" value="1"/>
</dbReference>
<dbReference type="RefSeq" id="WP_249290572.1">
    <property type="nucleotide sequence ID" value="NZ_JABCUR010000016.1"/>
</dbReference>
<evidence type="ECO:0000313" key="13">
    <source>
        <dbReference type="EMBL" id="NMW66077.1"/>
    </source>
</evidence>
<dbReference type="InterPro" id="IPR000897">
    <property type="entry name" value="SRP54_GTPase_dom"/>
</dbReference>
<keyword evidence="7 9" id="KW-0675">Receptor</keyword>
<dbReference type="SMART" id="SM00962">
    <property type="entry name" value="SRP54"/>
    <property type="match status" value="1"/>
</dbReference>
<dbReference type="InterPro" id="IPR003593">
    <property type="entry name" value="AAA+_ATPase"/>
</dbReference>
<feature type="compositionally biased region" description="Basic and acidic residues" evidence="10">
    <location>
        <begin position="127"/>
        <end position="140"/>
    </location>
</feature>
<keyword evidence="4 9" id="KW-0378">Hydrolase</keyword>
<dbReference type="HAMAP" id="MF_00920">
    <property type="entry name" value="FtsY"/>
    <property type="match status" value="1"/>
</dbReference>
<keyword evidence="11" id="KW-0812">Transmembrane</keyword>
<comment type="catalytic activity">
    <reaction evidence="8 9">
        <text>GTP + H2O = GDP + phosphate + H(+)</text>
        <dbReference type="Rhea" id="RHEA:19669"/>
        <dbReference type="ChEBI" id="CHEBI:15377"/>
        <dbReference type="ChEBI" id="CHEBI:15378"/>
        <dbReference type="ChEBI" id="CHEBI:37565"/>
        <dbReference type="ChEBI" id="CHEBI:43474"/>
        <dbReference type="ChEBI" id="CHEBI:58189"/>
        <dbReference type="EC" id="3.6.5.4"/>
    </reaction>
</comment>
<dbReference type="FunFam" id="3.40.50.300:FF:000053">
    <property type="entry name" value="Signal recognition particle receptor FtsY"/>
    <property type="match status" value="1"/>
</dbReference>
<feature type="compositionally biased region" description="Acidic residues" evidence="10">
    <location>
        <begin position="252"/>
        <end position="263"/>
    </location>
</feature>
<feature type="compositionally biased region" description="Acidic residues" evidence="10">
    <location>
        <begin position="295"/>
        <end position="316"/>
    </location>
</feature>
<dbReference type="EC" id="3.6.5.4" evidence="9"/>
<dbReference type="Gene3D" id="3.40.50.300">
    <property type="entry name" value="P-loop containing nucleotide triphosphate hydrolases"/>
    <property type="match status" value="1"/>
</dbReference>
<dbReference type="InterPro" id="IPR013822">
    <property type="entry name" value="Signal_recog_particl_SRP54_hlx"/>
</dbReference>
<dbReference type="SMART" id="SM00963">
    <property type="entry name" value="SRP54_N"/>
    <property type="match status" value="1"/>
</dbReference>
<organism evidence="13 14">
    <name type="scientific">Mobiluncus mulieris</name>
    <dbReference type="NCBI Taxonomy" id="2052"/>
    <lineage>
        <taxon>Bacteria</taxon>
        <taxon>Bacillati</taxon>
        <taxon>Actinomycetota</taxon>
        <taxon>Actinomycetes</taxon>
        <taxon>Actinomycetales</taxon>
        <taxon>Actinomycetaceae</taxon>
        <taxon>Mobiluncus</taxon>
    </lineage>
</organism>
<dbReference type="GO" id="GO:0005737">
    <property type="term" value="C:cytoplasm"/>
    <property type="evidence" value="ECO:0007669"/>
    <property type="project" value="UniProtKB-SubCell"/>
</dbReference>
<dbReference type="GO" id="GO:0005886">
    <property type="term" value="C:plasma membrane"/>
    <property type="evidence" value="ECO:0007669"/>
    <property type="project" value="UniProtKB-SubCell"/>
</dbReference>
<comment type="similarity">
    <text evidence="9">Belongs to the GTP-binding SRP family. FtsY subfamily.</text>
</comment>
<dbReference type="Proteomes" id="UP000578252">
    <property type="component" value="Unassembled WGS sequence"/>
</dbReference>
<comment type="function">
    <text evidence="9">Involved in targeting and insertion of nascent membrane proteins into the cytoplasmic membrane. Acts as a receptor for the complex formed by the signal recognition particle (SRP) and the ribosome-nascent chain (RNC).</text>
</comment>
<comment type="subcellular location">
    <subcellularLocation>
        <location evidence="9">Cell membrane</location>
        <topology evidence="9">Peripheral membrane protein</topology>
        <orientation evidence="9">Cytoplasmic side</orientation>
    </subcellularLocation>
    <subcellularLocation>
        <location evidence="9">Cytoplasm</location>
    </subcellularLocation>
</comment>
<keyword evidence="1 9" id="KW-1003">Cell membrane</keyword>
<evidence type="ECO:0000256" key="1">
    <source>
        <dbReference type="ARBA" id="ARBA00022475"/>
    </source>
</evidence>
<evidence type="ECO:0000256" key="3">
    <source>
        <dbReference type="ARBA" id="ARBA00022741"/>
    </source>
</evidence>
<comment type="subunit">
    <text evidence="9">Part of the signal recognition particle protein translocation system, which is composed of SRP and FtsY.</text>
</comment>
<keyword evidence="6 9" id="KW-0472">Membrane</keyword>
<keyword evidence="11" id="KW-1133">Transmembrane helix</keyword>
<evidence type="ECO:0000256" key="5">
    <source>
        <dbReference type="ARBA" id="ARBA00023134"/>
    </source>
</evidence>
<keyword evidence="2 9" id="KW-0963">Cytoplasm</keyword>
<dbReference type="GO" id="GO:0003924">
    <property type="term" value="F:GTPase activity"/>
    <property type="evidence" value="ECO:0007669"/>
    <property type="project" value="UniProtKB-UniRule"/>
</dbReference>
<sequence length="642" mass="68044">MKNIATGIKMDVAAVLIDNMNGTGGYTDPLIFAIPVTLVVIVILIVISATKIDSQQTRIRNEDRLLDTLERIRRENMEPVDADLEIESEPQSYSGENIGLFMGGLSGESKSLTSSSIAITGFGTVPEDSRKDTTNLDRESSTAGGEFPEATSRFDFEDDDDDFEVEAEPVKPPNAVCDPDGLCFFPLAGQSVEEARYIARAKRDGTYVKGQTEAEAAALSPDSSEAAPEPELSASVAVGASVVDDSVHEVPSEDSAETIEEPAEISPVEPVAGMAPHEEETPVETPTEPAGASEEPADAAENATEEPAEPEPEETGTDSSEPTATEEPLDKPESKTSRLRRLKERLAGKGKFGRAILGVLSRADLEESDWEALEDELLSADFGVEATLELIEKLKTKQKVIGTKSANEVRRMAKRMIGDFLDRHANRDLNLDVPEGHEGNTVGVLIVGVNGGGKTTTVGKLARFLVANRKSVVLGAADTFRAAAGEQLETWGSHVGVPVIRSEKDKADPASVAFDAAKAARDNGADVVLIDTAGRLQNKAGLMDELGKIKRVAEKQVPITEVLLVIDATTGQNALSQAKIFTEAVGVTGIVLTKLDGSAKGGVVVALQRELGIPVKLVGLGEGPDDLAPFVPGDFSDALLDA</sequence>
<feature type="region of interest" description="Disordered" evidence="10">
    <location>
        <begin position="123"/>
        <end position="156"/>
    </location>
</feature>
<name>A0A7Y0Y5D7_9ACTO</name>
<evidence type="ECO:0000256" key="8">
    <source>
        <dbReference type="ARBA" id="ARBA00048027"/>
    </source>
</evidence>
<feature type="region of interest" description="Disordered" evidence="10">
    <location>
        <begin position="246"/>
        <end position="338"/>
    </location>
</feature>
<proteinExistence type="inferred from homology"/>
<keyword evidence="3 9" id="KW-0547">Nucleotide-binding</keyword>
<feature type="region of interest" description="Disordered" evidence="10">
    <location>
        <begin position="216"/>
        <end position="235"/>
    </location>
</feature>
<dbReference type="PROSITE" id="PS00300">
    <property type="entry name" value="SRP54"/>
    <property type="match status" value="1"/>
</dbReference>
<reference evidence="13 14" key="1">
    <citation type="submission" date="2020-04" db="EMBL/GenBank/DDBJ databases">
        <title>Antimicrobial susceptibility and clonality of vaginal-derived multi-drug resistant Mobiluncus isolates in China.</title>
        <authorList>
            <person name="Zhang X."/>
        </authorList>
    </citation>
    <scope>NUCLEOTIDE SEQUENCE [LARGE SCALE GENOMIC DNA]</scope>
    <source>
        <strain evidence="13 14">13</strain>
    </source>
</reference>
<evidence type="ECO:0000256" key="7">
    <source>
        <dbReference type="ARBA" id="ARBA00023170"/>
    </source>
</evidence>
<dbReference type="InterPro" id="IPR036225">
    <property type="entry name" value="SRP/SRP_N"/>
</dbReference>
<dbReference type="NCBIfam" id="TIGR00064">
    <property type="entry name" value="ftsY"/>
    <property type="match status" value="1"/>
</dbReference>
<evidence type="ECO:0000256" key="11">
    <source>
        <dbReference type="SAM" id="Phobius"/>
    </source>
</evidence>
<evidence type="ECO:0000313" key="14">
    <source>
        <dbReference type="Proteomes" id="UP000578252"/>
    </source>
</evidence>
<keyword evidence="5 9" id="KW-0342">GTP-binding</keyword>
<evidence type="ECO:0000256" key="2">
    <source>
        <dbReference type="ARBA" id="ARBA00022490"/>
    </source>
</evidence>
<dbReference type="Pfam" id="PF02881">
    <property type="entry name" value="SRP54_N"/>
    <property type="match status" value="1"/>
</dbReference>